<dbReference type="InterPro" id="IPR006143">
    <property type="entry name" value="RND_pump_MFP"/>
</dbReference>
<dbReference type="Gene3D" id="2.40.50.100">
    <property type="match status" value="1"/>
</dbReference>
<gene>
    <name evidence="5" type="ORF">KACHI17_20780</name>
</gene>
<feature type="chain" id="PRO_5043546352" evidence="2">
    <location>
        <begin position="20"/>
        <end position="351"/>
    </location>
</feature>
<dbReference type="Pfam" id="PF25954">
    <property type="entry name" value="Beta-barrel_RND_2"/>
    <property type="match status" value="1"/>
</dbReference>
<proteinExistence type="inferred from homology"/>
<evidence type="ECO:0000256" key="2">
    <source>
        <dbReference type="SAM" id="SignalP"/>
    </source>
</evidence>
<dbReference type="PANTHER" id="PTHR30469">
    <property type="entry name" value="MULTIDRUG RESISTANCE PROTEIN MDTA"/>
    <property type="match status" value="1"/>
</dbReference>
<evidence type="ECO:0000259" key="3">
    <source>
        <dbReference type="Pfam" id="PF25917"/>
    </source>
</evidence>
<dbReference type="RefSeq" id="WP_353548835.1">
    <property type="nucleotide sequence ID" value="NZ_AP029612.1"/>
</dbReference>
<dbReference type="InterPro" id="IPR058792">
    <property type="entry name" value="Beta-barrel_RND_2"/>
</dbReference>
<sequence>MKTYLFKRTCLLLFTVAFFYSCSEKEKNNTTASSDNSGLPVDITIAKSDNYSQNEIVAGSIIANRFVEINSELSKKINSVNFKDGSTVKMGTVLYKLEDGDIKAKIQQLQAELDLASLNEQRLASLLKTESVRREEHDIAVAKKNALLAHKQLLQDELSKTFIRAPFDGIVGISKVFTGSYVTPGNSLTTIQEQRILKLQFHVSEKYVTLLKPGMIVSFTTVDRNDKLKATVVSTDVALSNDTRSILVHALISNTNGHLRPGMSAKVFFATNKTDRIGFSVPTEAVVPSEKGYSVFLFSKGTAKLQPVEIIDRTDNDVLIKSGIKQGDSILISNLLRVSNGMPVQIASIKQ</sequence>
<evidence type="ECO:0000313" key="5">
    <source>
        <dbReference type="EMBL" id="BFG71197.1"/>
    </source>
</evidence>
<protein>
    <submittedName>
        <fullName evidence="5">Efflux RND transporter periplasmic adaptor subunit</fullName>
    </submittedName>
</protein>
<accession>A0AAT9GKP7</accession>
<dbReference type="GO" id="GO:1990281">
    <property type="term" value="C:efflux pump complex"/>
    <property type="evidence" value="ECO:0007669"/>
    <property type="project" value="TreeGrafter"/>
</dbReference>
<dbReference type="NCBIfam" id="TIGR01730">
    <property type="entry name" value="RND_mfp"/>
    <property type="match status" value="1"/>
</dbReference>
<comment type="similarity">
    <text evidence="1">Belongs to the membrane fusion protein (MFP) (TC 8.A.1) family.</text>
</comment>
<evidence type="ECO:0000256" key="1">
    <source>
        <dbReference type="ARBA" id="ARBA00009477"/>
    </source>
</evidence>
<evidence type="ECO:0000259" key="4">
    <source>
        <dbReference type="Pfam" id="PF25954"/>
    </source>
</evidence>
<dbReference type="Gene3D" id="1.10.287.470">
    <property type="entry name" value="Helix hairpin bin"/>
    <property type="match status" value="1"/>
</dbReference>
<feature type="signal peptide" evidence="2">
    <location>
        <begin position="1"/>
        <end position="19"/>
    </location>
</feature>
<dbReference type="InterPro" id="IPR058625">
    <property type="entry name" value="MdtA-like_BSH"/>
</dbReference>
<dbReference type="EMBL" id="AP029612">
    <property type="protein sequence ID" value="BFG71197.1"/>
    <property type="molecule type" value="Genomic_DNA"/>
</dbReference>
<keyword evidence="2" id="KW-0732">Signal</keyword>
<dbReference type="Gene3D" id="2.40.30.170">
    <property type="match status" value="1"/>
</dbReference>
<feature type="domain" description="CusB-like beta-barrel" evidence="4">
    <location>
        <begin position="199"/>
        <end position="271"/>
    </location>
</feature>
<dbReference type="SUPFAM" id="SSF111369">
    <property type="entry name" value="HlyD-like secretion proteins"/>
    <property type="match status" value="1"/>
</dbReference>
<organism evidence="5">
    <name type="scientific">Sediminibacterium sp. KACHI17</name>
    <dbReference type="NCBI Taxonomy" id="1751071"/>
    <lineage>
        <taxon>Bacteria</taxon>
        <taxon>Pseudomonadati</taxon>
        <taxon>Bacteroidota</taxon>
        <taxon>Chitinophagia</taxon>
        <taxon>Chitinophagales</taxon>
        <taxon>Chitinophagaceae</taxon>
        <taxon>Sediminibacterium</taxon>
    </lineage>
</organism>
<dbReference type="Gene3D" id="2.40.420.20">
    <property type="match status" value="1"/>
</dbReference>
<reference evidence="5" key="1">
    <citation type="submission" date="2024-02" db="EMBL/GenBank/DDBJ databases">
        <title>Sediminibacterium planktonica sp. nov. and Sediminibacterium longus sp. nov., isolated from surface lake and river water.</title>
        <authorList>
            <person name="Watanabe K."/>
            <person name="Takemine S."/>
            <person name="Ishii Y."/>
            <person name="Ogata Y."/>
            <person name="Shindo C."/>
            <person name="Suda W."/>
        </authorList>
    </citation>
    <scope>NUCLEOTIDE SEQUENCE</scope>
    <source>
        <strain evidence="5">KACHI17</strain>
    </source>
</reference>
<dbReference type="Pfam" id="PF25917">
    <property type="entry name" value="BSH_RND"/>
    <property type="match status" value="1"/>
</dbReference>
<dbReference type="AlphaFoldDB" id="A0AAT9GKP7"/>
<feature type="domain" description="Multidrug resistance protein MdtA-like barrel-sandwich hybrid" evidence="3">
    <location>
        <begin position="65"/>
        <end position="191"/>
    </location>
</feature>
<dbReference type="GO" id="GO:0015562">
    <property type="term" value="F:efflux transmembrane transporter activity"/>
    <property type="evidence" value="ECO:0007669"/>
    <property type="project" value="TreeGrafter"/>
</dbReference>
<name>A0AAT9GKP7_9BACT</name>
<dbReference type="PROSITE" id="PS51257">
    <property type="entry name" value="PROKAR_LIPOPROTEIN"/>
    <property type="match status" value="1"/>
</dbReference>